<comment type="caution">
    <text evidence="2">The sequence shown here is derived from an EMBL/GenBank/DDBJ whole genome shotgun (WGS) entry which is preliminary data.</text>
</comment>
<evidence type="ECO:0000313" key="2">
    <source>
        <dbReference type="EMBL" id="MCG4765139.1"/>
    </source>
</evidence>
<dbReference type="AlphaFoldDB" id="A0AAE3JSR3"/>
<evidence type="ECO:0000313" key="3">
    <source>
        <dbReference type="Proteomes" id="UP001199915"/>
    </source>
</evidence>
<dbReference type="Proteomes" id="UP001199915">
    <property type="component" value="Unassembled WGS sequence"/>
</dbReference>
<organism evidence="2 3">
    <name type="scientific">Fusicatenibacter saccharivorans</name>
    <dbReference type="NCBI Taxonomy" id="1150298"/>
    <lineage>
        <taxon>Bacteria</taxon>
        <taxon>Bacillati</taxon>
        <taxon>Bacillota</taxon>
        <taxon>Clostridia</taxon>
        <taxon>Lachnospirales</taxon>
        <taxon>Lachnospiraceae</taxon>
        <taxon>Fusicatenibacter</taxon>
    </lineage>
</organism>
<sequence>MIKYSVGDDSMLHNEARKLVLEAWDKTHNAREIAKYFSVNESTVYRLIEERARTGSYETRTQLRGRKTILTEKQHHDILELVQEQPDITMKEIVETLHLPVGDETVRRFLIKQGYIYKKKSLHAKEQERPRCAEKTQSMDRNYIWCKCRTSNISR</sequence>
<dbReference type="Pfam" id="PF01710">
    <property type="entry name" value="HTH_Tnp_IS630"/>
    <property type="match status" value="1"/>
</dbReference>
<accession>A0AAE3JSR3</accession>
<feature type="domain" description="Transposase Synechocystis PCC 6803" evidence="1">
    <location>
        <begin position="17"/>
        <end position="133"/>
    </location>
</feature>
<evidence type="ECO:0000259" key="1">
    <source>
        <dbReference type="Pfam" id="PF01710"/>
    </source>
</evidence>
<name>A0AAE3JSR3_9FIRM</name>
<protein>
    <submittedName>
        <fullName evidence="2">IS630 transposase-related protein</fullName>
    </submittedName>
</protein>
<dbReference type="SUPFAM" id="SSF46689">
    <property type="entry name" value="Homeodomain-like"/>
    <property type="match status" value="1"/>
</dbReference>
<reference evidence="2" key="1">
    <citation type="submission" date="2022-01" db="EMBL/GenBank/DDBJ databases">
        <title>Collection of gut derived symbiotic bacterial strains cultured from healthy donors.</title>
        <authorList>
            <person name="Lin H."/>
            <person name="Kohout C."/>
            <person name="Waligurski E."/>
            <person name="Pamer E.G."/>
        </authorList>
    </citation>
    <scope>NUCLEOTIDE SEQUENCE</scope>
    <source>
        <strain evidence="2">DFI.5.49</strain>
    </source>
</reference>
<dbReference type="InterPro" id="IPR009057">
    <property type="entry name" value="Homeodomain-like_sf"/>
</dbReference>
<dbReference type="EMBL" id="JAKNFS010000007">
    <property type="protein sequence ID" value="MCG4765139.1"/>
    <property type="molecule type" value="Genomic_DNA"/>
</dbReference>
<proteinExistence type="predicted"/>
<dbReference type="InterPro" id="IPR002622">
    <property type="entry name" value="Transposase_14"/>
</dbReference>
<gene>
    <name evidence="2" type="ORF">L0N21_06390</name>
</gene>